<dbReference type="PANTHER" id="PTHR42718:SF9">
    <property type="entry name" value="MAJOR FACILITATOR SUPERFAMILY MULTIDRUG TRANSPORTER MFSC"/>
    <property type="match status" value="1"/>
</dbReference>
<keyword evidence="3 6" id="KW-0812">Transmembrane</keyword>
<evidence type="ECO:0000259" key="7">
    <source>
        <dbReference type="PROSITE" id="PS50850"/>
    </source>
</evidence>
<feature type="transmembrane region" description="Helical" evidence="6">
    <location>
        <begin position="135"/>
        <end position="158"/>
    </location>
</feature>
<feature type="domain" description="Major facilitator superfamily (MFS) profile" evidence="7">
    <location>
        <begin position="8"/>
        <end position="450"/>
    </location>
</feature>
<accession>A0A1H1ZSW9</accession>
<comment type="subcellular location">
    <subcellularLocation>
        <location evidence="1">Cell membrane</location>
        <topology evidence="1">Multi-pass membrane protein</topology>
    </subcellularLocation>
</comment>
<feature type="transmembrane region" description="Helical" evidence="6">
    <location>
        <begin position="400"/>
        <end position="419"/>
    </location>
</feature>
<keyword evidence="2" id="KW-0813">Transport</keyword>
<dbReference type="EMBL" id="LT629758">
    <property type="protein sequence ID" value="SDT36376.1"/>
    <property type="molecule type" value="Genomic_DNA"/>
</dbReference>
<feature type="transmembrane region" description="Helical" evidence="6">
    <location>
        <begin position="12"/>
        <end position="37"/>
    </location>
</feature>
<reference evidence="8 9" key="1">
    <citation type="submission" date="2016-10" db="EMBL/GenBank/DDBJ databases">
        <authorList>
            <person name="de Groot N.N."/>
        </authorList>
    </citation>
    <scope>NUCLEOTIDE SEQUENCE [LARGE SCALE GENOMIC DNA]</scope>
    <source>
        <strain evidence="8 9">DSM 43941</strain>
    </source>
</reference>
<dbReference type="AlphaFoldDB" id="A0A1H1ZSW9"/>
<evidence type="ECO:0000313" key="8">
    <source>
        <dbReference type="EMBL" id="SDT36376.1"/>
    </source>
</evidence>
<protein>
    <submittedName>
        <fullName evidence="8">Major Facilitator Superfamily protein</fullName>
    </submittedName>
</protein>
<dbReference type="OrthoDB" id="3281800at2"/>
<keyword evidence="9" id="KW-1185">Reference proteome</keyword>
<keyword evidence="4 6" id="KW-1133">Transmembrane helix</keyword>
<dbReference type="GO" id="GO:0022857">
    <property type="term" value="F:transmembrane transporter activity"/>
    <property type="evidence" value="ECO:0007669"/>
    <property type="project" value="InterPro"/>
</dbReference>
<dbReference type="RefSeq" id="WP_092545579.1">
    <property type="nucleotide sequence ID" value="NZ_BOMJ01000074.1"/>
</dbReference>
<evidence type="ECO:0000256" key="4">
    <source>
        <dbReference type="ARBA" id="ARBA00022989"/>
    </source>
</evidence>
<dbReference type="InterPro" id="IPR011701">
    <property type="entry name" value="MFS"/>
</dbReference>
<evidence type="ECO:0000256" key="5">
    <source>
        <dbReference type="ARBA" id="ARBA00023136"/>
    </source>
</evidence>
<feature type="transmembrane region" description="Helical" evidence="6">
    <location>
        <begin position="103"/>
        <end position="123"/>
    </location>
</feature>
<dbReference type="GO" id="GO:0005886">
    <property type="term" value="C:plasma membrane"/>
    <property type="evidence" value="ECO:0007669"/>
    <property type="project" value="UniProtKB-SubCell"/>
</dbReference>
<organism evidence="8 9">
    <name type="scientific">Actinoplanes derwentensis</name>
    <dbReference type="NCBI Taxonomy" id="113562"/>
    <lineage>
        <taxon>Bacteria</taxon>
        <taxon>Bacillati</taxon>
        <taxon>Actinomycetota</taxon>
        <taxon>Actinomycetes</taxon>
        <taxon>Micromonosporales</taxon>
        <taxon>Micromonosporaceae</taxon>
        <taxon>Actinoplanes</taxon>
    </lineage>
</organism>
<dbReference type="PROSITE" id="PS50850">
    <property type="entry name" value="MFS"/>
    <property type="match status" value="1"/>
</dbReference>
<feature type="transmembrane region" description="Helical" evidence="6">
    <location>
        <begin position="425"/>
        <end position="446"/>
    </location>
</feature>
<dbReference type="InterPro" id="IPR036259">
    <property type="entry name" value="MFS_trans_sf"/>
</dbReference>
<feature type="transmembrane region" description="Helical" evidence="6">
    <location>
        <begin position="263"/>
        <end position="281"/>
    </location>
</feature>
<evidence type="ECO:0000256" key="2">
    <source>
        <dbReference type="ARBA" id="ARBA00022448"/>
    </source>
</evidence>
<keyword evidence="5 6" id="KW-0472">Membrane</keyword>
<evidence type="ECO:0000256" key="1">
    <source>
        <dbReference type="ARBA" id="ARBA00004651"/>
    </source>
</evidence>
<evidence type="ECO:0000256" key="6">
    <source>
        <dbReference type="SAM" id="Phobius"/>
    </source>
</evidence>
<name>A0A1H1ZSW9_9ACTN</name>
<feature type="transmembrane region" description="Helical" evidence="6">
    <location>
        <begin position="328"/>
        <end position="346"/>
    </location>
</feature>
<dbReference type="SUPFAM" id="SSF103473">
    <property type="entry name" value="MFS general substrate transporter"/>
    <property type="match status" value="1"/>
</dbReference>
<feature type="transmembrane region" description="Helical" evidence="6">
    <location>
        <begin position="164"/>
        <end position="183"/>
    </location>
</feature>
<feature type="transmembrane region" description="Helical" evidence="6">
    <location>
        <begin position="43"/>
        <end position="61"/>
    </location>
</feature>
<dbReference type="STRING" id="113562.SAMN04489716_3462"/>
<evidence type="ECO:0000256" key="3">
    <source>
        <dbReference type="ARBA" id="ARBA00022692"/>
    </source>
</evidence>
<dbReference type="Gene3D" id="1.20.1250.20">
    <property type="entry name" value="MFS general substrate transporter like domains"/>
    <property type="match status" value="1"/>
</dbReference>
<gene>
    <name evidence="8" type="ORF">SAMN04489716_3462</name>
</gene>
<dbReference type="Gene3D" id="1.20.1720.10">
    <property type="entry name" value="Multidrug resistance protein D"/>
    <property type="match status" value="1"/>
</dbReference>
<feature type="transmembrane region" description="Helical" evidence="6">
    <location>
        <begin position="195"/>
        <end position="218"/>
    </location>
</feature>
<sequence>MKSLSRQLGWVLGSGTVLQGFNSSMIAVALVSIGAHFGETAALPWLVSGMYIACAVASPAMGRLVDLFGARRLYAAGLAVVLLTAIAGPFAPSAGWLVADRVLMGIGASVHFPAAMVLVRRLAGTPGEGQRRSMGTIALCGQTVAAIGPSVGGVLVSAFGWQSIFWVNLPLVLNSAVWLYATVPKDPPLGRRQGLLGRLDLPGLVLFTAALTLLMAGLLRLGQAGSLLPVVLSLPCWAAFLLRERRAATPFVDVRLLLRHRGVLTTCGRAVLTFIGFYAVFYGLPQWFETTRGLGSAQAGLLMMPIFGTGVLSTMAATFAGRILQPRALLIIGGVTTVIAGMSMALVLRDDAAWWTMIVVGALLGVPNGFNNLGNQGELHAAAPTAALGIASGLYRTAQYVGAALSAAAVTLLLVPAAAHGGAVSLGLVIAGIGGVLALLNTVAIVRGRRRFE</sequence>
<proteinExistence type="predicted"/>
<dbReference type="InterPro" id="IPR020846">
    <property type="entry name" value="MFS_dom"/>
</dbReference>
<dbReference type="Proteomes" id="UP000198688">
    <property type="component" value="Chromosome I"/>
</dbReference>
<feature type="transmembrane region" description="Helical" evidence="6">
    <location>
        <begin position="73"/>
        <end position="91"/>
    </location>
</feature>
<feature type="transmembrane region" description="Helical" evidence="6">
    <location>
        <begin position="301"/>
        <end position="321"/>
    </location>
</feature>
<evidence type="ECO:0000313" key="9">
    <source>
        <dbReference type="Proteomes" id="UP000198688"/>
    </source>
</evidence>
<dbReference type="Pfam" id="PF07690">
    <property type="entry name" value="MFS_1"/>
    <property type="match status" value="1"/>
</dbReference>
<dbReference type="PANTHER" id="PTHR42718">
    <property type="entry name" value="MAJOR FACILITATOR SUPERFAMILY MULTIDRUG TRANSPORTER MFSC"/>
    <property type="match status" value="1"/>
</dbReference>
<feature type="transmembrane region" description="Helical" evidence="6">
    <location>
        <begin position="224"/>
        <end position="242"/>
    </location>
</feature>
<feature type="transmembrane region" description="Helical" evidence="6">
    <location>
        <begin position="352"/>
        <end position="370"/>
    </location>
</feature>